<keyword evidence="10" id="KW-1185">Reference proteome</keyword>
<evidence type="ECO:0000259" key="8">
    <source>
        <dbReference type="PROSITE" id="PS50110"/>
    </source>
</evidence>
<keyword evidence="2" id="KW-0597">Phosphoprotein</keyword>
<keyword evidence="5" id="KW-0804">Transcription</keyword>
<evidence type="ECO:0000256" key="1">
    <source>
        <dbReference type="ARBA" id="ARBA00004496"/>
    </source>
</evidence>
<dbReference type="SUPFAM" id="SSF46894">
    <property type="entry name" value="C-terminal effector domain of the bipartite response regulators"/>
    <property type="match status" value="1"/>
</dbReference>
<dbReference type="Pfam" id="PF00072">
    <property type="entry name" value="Response_reg"/>
    <property type="match status" value="1"/>
</dbReference>
<dbReference type="Gene3D" id="3.40.50.2300">
    <property type="match status" value="1"/>
</dbReference>
<reference evidence="9 10" key="1">
    <citation type="submission" date="2023-10" db="EMBL/GenBank/DDBJ databases">
        <title>179-bfca-hs.</title>
        <authorList>
            <person name="Miliotis G."/>
            <person name="Sengupta P."/>
            <person name="Hameed A."/>
            <person name="Chuvochina M."/>
            <person name="Mcdonagh F."/>
            <person name="Simpson A.C."/>
            <person name="Singh N.K."/>
            <person name="Rekha P.D."/>
            <person name="Raman K."/>
            <person name="Hugenholtz P."/>
            <person name="Venkateswaran K."/>
        </authorList>
    </citation>
    <scope>NUCLEOTIDE SEQUENCE [LARGE SCALE GENOMIC DNA]</scope>
    <source>
        <strain evidence="9 10">179-BFC-A-HS</strain>
    </source>
</reference>
<dbReference type="CDD" id="cd06170">
    <property type="entry name" value="LuxR_C_like"/>
    <property type="match status" value="1"/>
</dbReference>
<dbReference type="PRINTS" id="PR00038">
    <property type="entry name" value="HTHLUXR"/>
</dbReference>
<dbReference type="PANTHER" id="PTHR43214">
    <property type="entry name" value="TWO-COMPONENT RESPONSE REGULATOR"/>
    <property type="match status" value="1"/>
</dbReference>
<evidence type="ECO:0000256" key="5">
    <source>
        <dbReference type="ARBA" id="ARBA00023163"/>
    </source>
</evidence>
<dbReference type="Proteomes" id="UP001228376">
    <property type="component" value="Unassembled WGS sequence"/>
</dbReference>
<dbReference type="PROSITE" id="PS00622">
    <property type="entry name" value="HTH_LUXR_1"/>
    <property type="match status" value="1"/>
</dbReference>
<dbReference type="Pfam" id="PF00196">
    <property type="entry name" value="GerE"/>
    <property type="match status" value="1"/>
</dbReference>
<evidence type="ECO:0000256" key="3">
    <source>
        <dbReference type="ARBA" id="ARBA00023015"/>
    </source>
</evidence>
<dbReference type="InterPro" id="IPR000792">
    <property type="entry name" value="Tscrpt_reg_LuxR_C"/>
</dbReference>
<dbReference type="SUPFAM" id="SSF52172">
    <property type="entry name" value="CheY-like"/>
    <property type="match status" value="1"/>
</dbReference>
<dbReference type="InterPro" id="IPR039420">
    <property type="entry name" value="WalR-like"/>
</dbReference>
<protein>
    <submittedName>
        <fullName evidence="9">Response regulator transcription factor</fullName>
    </submittedName>
</protein>
<organism evidence="9 10">
    <name type="scientific">Tigheibacillus jepli</name>
    <dbReference type="NCBI Taxonomy" id="3035914"/>
    <lineage>
        <taxon>Bacteria</taxon>
        <taxon>Bacillati</taxon>
        <taxon>Bacillota</taxon>
        <taxon>Bacilli</taxon>
        <taxon>Bacillales</taxon>
        <taxon>Bacillaceae</taxon>
        <taxon>Tigheibacillus</taxon>
    </lineage>
</organism>
<dbReference type="InterPro" id="IPR001789">
    <property type="entry name" value="Sig_transdc_resp-reg_receiver"/>
</dbReference>
<dbReference type="PROSITE" id="PS50043">
    <property type="entry name" value="HTH_LUXR_2"/>
    <property type="match status" value="1"/>
</dbReference>
<dbReference type="PROSITE" id="PS50110">
    <property type="entry name" value="RESPONSE_REGULATORY"/>
    <property type="match status" value="1"/>
</dbReference>
<dbReference type="SMART" id="SM00421">
    <property type="entry name" value="HTH_LUXR"/>
    <property type="match status" value="1"/>
</dbReference>
<gene>
    <name evidence="9" type="ORF">P5G51_005545</name>
</gene>
<evidence type="ECO:0000256" key="2">
    <source>
        <dbReference type="ARBA" id="ARBA00022553"/>
    </source>
</evidence>
<proteinExistence type="predicted"/>
<evidence type="ECO:0000313" key="9">
    <source>
        <dbReference type="EMBL" id="MDY0404933.1"/>
    </source>
</evidence>
<dbReference type="InterPro" id="IPR058245">
    <property type="entry name" value="NreC/VraR/RcsB-like_REC"/>
</dbReference>
<comment type="subcellular location">
    <subcellularLocation>
        <location evidence="1">Cytoplasm</location>
    </subcellularLocation>
</comment>
<dbReference type="EMBL" id="JAROCA020000001">
    <property type="protein sequence ID" value="MDY0404933.1"/>
    <property type="molecule type" value="Genomic_DNA"/>
</dbReference>
<dbReference type="CDD" id="cd17535">
    <property type="entry name" value="REC_NarL-like"/>
    <property type="match status" value="1"/>
</dbReference>
<dbReference type="InterPro" id="IPR011006">
    <property type="entry name" value="CheY-like_superfamily"/>
</dbReference>
<name>A0ABU5CHB6_9BACI</name>
<dbReference type="SMART" id="SM00448">
    <property type="entry name" value="REC"/>
    <property type="match status" value="1"/>
</dbReference>
<dbReference type="RefSeq" id="WP_306068151.1">
    <property type="nucleotide sequence ID" value="NZ_JAROCA020000001.1"/>
</dbReference>
<evidence type="ECO:0000256" key="6">
    <source>
        <dbReference type="PROSITE-ProRule" id="PRU00169"/>
    </source>
</evidence>
<dbReference type="InterPro" id="IPR016032">
    <property type="entry name" value="Sig_transdc_resp-reg_C-effctor"/>
</dbReference>
<keyword evidence="4" id="KW-0238">DNA-binding</keyword>
<evidence type="ECO:0000313" key="10">
    <source>
        <dbReference type="Proteomes" id="UP001228376"/>
    </source>
</evidence>
<feature type="domain" description="HTH luxR-type" evidence="7">
    <location>
        <begin position="149"/>
        <end position="214"/>
    </location>
</feature>
<evidence type="ECO:0000259" key="7">
    <source>
        <dbReference type="PROSITE" id="PS50043"/>
    </source>
</evidence>
<keyword evidence="3" id="KW-0805">Transcription regulation</keyword>
<comment type="caution">
    <text evidence="9">The sequence shown here is derived from an EMBL/GenBank/DDBJ whole genome shotgun (WGS) entry which is preliminary data.</text>
</comment>
<comment type="caution">
    <text evidence="6">Lacks conserved residue(s) required for the propagation of feature annotation.</text>
</comment>
<accession>A0ABU5CHB6</accession>
<evidence type="ECO:0000256" key="4">
    <source>
        <dbReference type="ARBA" id="ARBA00023125"/>
    </source>
</evidence>
<feature type="domain" description="Response regulatory" evidence="8">
    <location>
        <begin position="1"/>
        <end position="116"/>
    </location>
</feature>
<sequence length="216" mass="24274">MLLVENQRLFSEGIQVLLQHEKDIQVVGVAEDGKTAVTLAGELLPDVILMEIQMPDKDGTEIARELKEINSKFKIVFLTNLPEEKLIMEALEVGASGFLSKTLLPNNLFKAIRDAHSGQYVLSGDVAEAIIRHIKGIGMSEQNLLDQKLRNIGVELSQRELDIIMLLFKGNSNREISEKIGLNVGTVKNYVSSIYHKINVHYRKEAIAFFRELMES</sequence>